<dbReference type="OrthoDB" id="9799230at2"/>
<feature type="transmembrane region" description="Helical" evidence="3">
    <location>
        <begin position="6"/>
        <end position="26"/>
    </location>
</feature>
<dbReference type="Gene3D" id="2.120.10.30">
    <property type="entry name" value="TolB, C-terminal domain"/>
    <property type="match status" value="3"/>
</dbReference>
<keyword evidence="3" id="KW-0812">Transmembrane</keyword>
<reference evidence="5 6" key="3">
    <citation type="journal article" date="2019" name="Int. J. Syst. Evol. Microbiol.">
        <title>Anaerobacillus isosaccharinicus sp. nov., an alkaliphilic bacterium which degrades isosaccharinic acid.</title>
        <authorList>
            <person name="Bassil N.M."/>
            <person name="Lloyd J.R."/>
        </authorList>
    </citation>
    <scope>NUCLEOTIDE SEQUENCE [LARGE SCALE GENOMIC DNA]</scope>
    <source>
        <strain evidence="5 6">NB2006</strain>
    </source>
</reference>
<dbReference type="PANTHER" id="PTHR24104">
    <property type="entry name" value="E3 UBIQUITIN-PROTEIN LIGASE NHLRC1-RELATED"/>
    <property type="match status" value="1"/>
</dbReference>
<dbReference type="CDD" id="cd14963">
    <property type="entry name" value="NHL_like_5"/>
    <property type="match status" value="1"/>
</dbReference>
<accession>A0A1S2LRC5</accession>
<feature type="repeat" description="NHL" evidence="2">
    <location>
        <begin position="189"/>
        <end position="229"/>
    </location>
</feature>
<dbReference type="InterPro" id="IPR050952">
    <property type="entry name" value="TRIM-NHL_E3_ligases"/>
</dbReference>
<dbReference type="SUPFAM" id="SSF101898">
    <property type="entry name" value="NHL repeat"/>
    <property type="match status" value="1"/>
</dbReference>
<name>A0A1S2LRC5_9BACI</name>
<dbReference type="Proteomes" id="UP000180175">
    <property type="component" value="Chromosome"/>
</dbReference>
<dbReference type="InterPro" id="IPR011042">
    <property type="entry name" value="6-blade_b-propeller_TolB-like"/>
</dbReference>
<sequence length="323" mass="35056">MNRLTVYVGMVAIIIINTVVFGLIFANSSYALPTGLQGFDSSNGAPRFTDFLHGDFALTLNKPMDVTKTNEFIYVTDTNNKRVQVFDLAGAPLFTFGEAGKGPGKFNFPYGISGDNQGRVFVADMYNGDISIHDSKGEFIEYFAPNLSKEKRITSPAGLRIINNHVYVTDIQANKVIVLNMSGEITLEIGGFGENPGQFLAPNAVTADSEGNIYVVDTGNQRVQSFDKEGNFLNIINGASSSDGSSVFVNPRGIGISSSGTIYVVSNLTHIVYGFDKDGKELFQFGGLGEGPGQLYLPNGLYIDENNKIFITDTINQRISVFQ</sequence>
<evidence type="ECO:0000313" key="4">
    <source>
        <dbReference type="EMBL" id="OIJ15058.1"/>
    </source>
</evidence>
<dbReference type="GO" id="GO:0008270">
    <property type="term" value="F:zinc ion binding"/>
    <property type="evidence" value="ECO:0007669"/>
    <property type="project" value="UniProtKB-KW"/>
</dbReference>
<feature type="repeat" description="NHL" evidence="2">
    <location>
        <begin position="282"/>
        <end position="323"/>
    </location>
</feature>
<keyword evidence="6" id="KW-1185">Reference proteome</keyword>
<dbReference type="EMBL" id="CP063356">
    <property type="protein sequence ID" value="QOY36248.1"/>
    <property type="molecule type" value="Genomic_DNA"/>
</dbReference>
<dbReference type="GO" id="GO:0043161">
    <property type="term" value="P:proteasome-mediated ubiquitin-dependent protein catabolic process"/>
    <property type="evidence" value="ECO:0007669"/>
    <property type="project" value="TreeGrafter"/>
</dbReference>
<keyword evidence="1" id="KW-0677">Repeat</keyword>
<reference evidence="5" key="4">
    <citation type="submission" date="2020-10" db="EMBL/GenBank/DDBJ databases">
        <authorList>
            <person name="Bassil N.M."/>
            <person name="Lloyd J.R."/>
        </authorList>
    </citation>
    <scope>NUCLEOTIDE SEQUENCE</scope>
    <source>
        <strain evidence="5">NB2006</strain>
    </source>
</reference>
<keyword evidence="3" id="KW-0472">Membrane</keyword>
<evidence type="ECO:0000256" key="3">
    <source>
        <dbReference type="SAM" id="Phobius"/>
    </source>
</evidence>
<dbReference type="PROSITE" id="PS51125">
    <property type="entry name" value="NHL"/>
    <property type="match status" value="3"/>
</dbReference>
<reference evidence="4 6" key="1">
    <citation type="submission" date="2016-10" db="EMBL/GenBank/DDBJ databases">
        <title>Draft genome sequences of four alkaliphilic bacteria belonging to the Anaerobacillus genus.</title>
        <authorList>
            <person name="Bassil N.M."/>
            <person name="Lloyd J.R."/>
        </authorList>
    </citation>
    <scope>NUCLEOTIDE SEQUENCE [LARGE SCALE GENOMIC DNA]</scope>
    <source>
        <strain evidence="4 6">NB2006</strain>
    </source>
</reference>
<feature type="repeat" description="NHL" evidence="2">
    <location>
        <begin position="93"/>
        <end position="136"/>
    </location>
</feature>
<dbReference type="GO" id="GO:0000209">
    <property type="term" value="P:protein polyubiquitination"/>
    <property type="evidence" value="ECO:0007669"/>
    <property type="project" value="TreeGrafter"/>
</dbReference>
<dbReference type="AlphaFoldDB" id="A0A1S2LRC5"/>
<dbReference type="InterPro" id="IPR001258">
    <property type="entry name" value="NHL_repeat"/>
</dbReference>
<dbReference type="EMBL" id="LQXD01000109">
    <property type="protein sequence ID" value="OIJ15058.1"/>
    <property type="molecule type" value="Genomic_DNA"/>
</dbReference>
<proteinExistence type="predicted"/>
<protein>
    <submittedName>
        <fullName evidence="4">6-bladed beta-propeller</fullName>
    </submittedName>
</protein>
<gene>
    <name evidence="5" type="ORF">AWH56_000680</name>
    <name evidence="4" type="ORF">AWH56_12645</name>
</gene>
<evidence type="ECO:0000256" key="1">
    <source>
        <dbReference type="ARBA" id="ARBA00022737"/>
    </source>
</evidence>
<organism evidence="4 6">
    <name type="scientific">Anaerobacillus isosaccharinicus</name>
    <dbReference type="NCBI Taxonomy" id="1532552"/>
    <lineage>
        <taxon>Bacteria</taxon>
        <taxon>Bacillati</taxon>
        <taxon>Bacillota</taxon>
        <taxon>Bacilli</taxon>
        <taxon>Bacillales</taxon>
        <taxon>Bacillaceae</taxon>
        <taxon>Anaerobacillus</taxon>
    </lineage>
</organism>
<evidence type="ECO:0000313" key="5">
    <source>
        <dbReference type="EMBL" id="QOY36248.1"/>
    </source>
</evidence>
<dbReference type="GO" id="GO:0061630">
    <property type="term" value="F:ubiquitin protein ligase activity"/>
    <property type="evidence" value="ECO:0007669"/>
    <property type="project" value="TreeGrafter"/>
</dbReference>
<dbReference type="RefSeq" id="WP_071317448.1">
    <property type="nucleotide sequence ID" value="NZ_CP063356.2"/>
</dbReference>
<keyword evidence="3" id="KW-1133">Transmembrane helix</keyword>
<dbReference type="Pfam" id="PF17170">
    <property type="entry name" value="DUF5128"/>
    <property type="match status" value="2"/>
</dbReference>
<evidence type="ECO:0000313" key="6">
    <source>
        <dbReference type="Proteomes" id="UP000180175"/>
    </source>
</evidence>
<dbReference type="KEGG" id="aia:AWH56_000680"/>
<evidence type="ECO:0000256" key="2">
    <source>
        <dbReference type="PROSITE-ProRule" id="PRU00504"/>
    </source>
</evidence>
<dbReference type="PANTHER" id="PTHR24104:SF25">
    <property type="entry name" value="PROTEIN LIN-41"/>
    <property type="match status" value="1"/>
</dbReference>
<reference evidence="5 6" key="2">
    <citation type="journal article" date="2017" name="Genome Announc.">
        <title>Draft Genome Sequences of Four Alkaliphilic Bacteria Belonging to the Anaerobacillus Genus.</title>
        <authorList>
            <person name="Bassil N.M."/>
            <person name="Lloyd J.R."/>
        </authorList>
    </citation>
    <scope>NUCLEOTIDE SEQUENCE [LARGE SCALE GENOMIC DNA]</scope>
    <source>
        <strain evidence="5 6">NB2006</strain>
    </source>
</reference>